<evidence type="ECO:0000256" key="6">
    <source>
        <dbReference type="ARBA" id="ARBA00022989"/>
    </source>
</evidence>
<evidence type="ECO:0000256" key="8">
    <source>
        <dbReference type="SAM" id="Phobius"/>
    </source>
</evidence>
<dbReference type="RefSeq" id="WP_014810919.1">
    <property type="nucleotide sequence ID" value="NC_018025.1"/>
</dbReference>
<evidence type="ECO:0000259" key="10">
    <source>
        <dbReference type="Pfam" id="PF12704"/>
    </source>
</evidence>
<gene>
    <name evidence="11" type="ordered locus">Desti_3120</name>
</gene>
<dbReference type="PANTHER" id="PTHR30489">
    <property type="entry name" value="LIPOPROTEIN-RELEASING SYSTEM TRANSMEMBRANE PROTEIN LOLE"/>
    <property type="match status" value="1"/>
</dbReference>
<feature type="transmembrane region" description="Helical" evidence="8">
    <location>
        <begin position="288"/>
        <end position="313"/>
    </location>
</feature>
<dbReference type="OrthoDB" id="9808461at2"/>
<dbReference type="eggNOG" id="COG4591">
    <property type="taxonomic scope" value="Bacteria"/>
</dbReference>
<dbReference type="AlphaFoldDB" id="I4C891"/>
<dbReference type="InterPro" id="IPR003838">
    <property type="entry name" value="ABC3_permease_C"/>
</dbReference>
<evidence type="ECO:0000256" key="5">
    <source>
        <dbReference type="ARBA" id="ARBA00022692"/>
    </source>
</evidence>
<comment type="subcellular location">
    <subcellularLocation>
        <location evidence="1">Cell membrane</location>
        <topology evidence="1">Multi-pass membrane protein</topology>
    </subcellularLocation>
</comment>
<keyword evidence="4" id="KW-1003">Cell membrane</keyword>
<evidence type="ECO:0000256" key="4">
    <source>
        <dbReference type="ARBA" id="ARBA00022475"/>
    </source>
</evidence>
<dbReference type="InterPro" id="IPR025857">
    <property type="entry name" value="MacB_PCD"/>
</dbReference>
<evidence type="ECO:0000256" key="7">
    <source>
        <dbReference type="ARBA" id="ARBA00023136"/>
    </source>
</evidence>
<dbReference type="Pfam" id="PF02687">
    <property type="entry name" value="FtsX"/>
    <property type="match status" value="1"/>
</dbReference>
<evidence type="ECO:0000259" key="9">
    <source>
        <dbReference type="Pfam" id="PF02687"/>
    </source>
</evidence>
<keyword evidence="7 8" id="KW-0472">Membrane</keyword>
<keyword evidence="12" id="KW-1185">Reference proteome</keyword>
<feature type="domain" description="ABC3 transporter permease C-terminal" evidence="9">
    <location>
        <begin position="292"/>
        <end position="417"/>
    </location>
</feature>
<dbReference type="PANTHER" id="PTHR30489:SF0">
    <property type="entry name" value="LIPOPROTEIN-RELEASING SYSTEM TRANSMEMBRANE PROTEIN LOLE"/>
    <property type="match status" value="1"/>
</dbReference>
<organism evidence="11 12">
    <name type="scientific">Desulfomonile tiedjei (strain ATCC 49306 / DSM 6799 / DCB-1)</name>
    <dbReference type="NCBI Taxonomy" id="706587"/>
    <lineage>
        <taxon>Bacteria</taxon>
        <taxon>Pseudomonadati</taxon>
        <taxon>Thermodesulfobacteriota</taxon>
        <taxon>Desulfomonilia</taxon>
        <taxon>Desulfomonilales</taxon>
        <taxon>Desulfomonilaceae</taxon>
        <taxon>Desulfomonile</taxon>
    </lineage>
</organism>
<proteinExistence type="inferred from homology"/>
<dbReference type="NCBIfam" id="TIGR02212">
    <property type="entry name" value="lolCE"/>
    <property type="match status" value="1"/>
</dbReference>
<evidence type="ECO:0000256" key="2">
    <source>
        <dbReference type="ARBA" id="ARBA00005236"/>
    </source>
</evidence>
<evidence type="ECO:0000256" key="3">
    <source>
        <dbReference type="ARBA" id="ARBA00022448"/>
    </source>
</evidence>
<evidence type="ECO:0000256" key="1">
    <source>
        <dbReference type="ARBA" id="ARBA00004651"/>
    </source>
</evidence>
<dbReference type="Proteomes" id="UP000006055">
    <property type="component" value="Chromosome"/>
</dbReference>
<feature type="transmembrane region" description="Helical" evidence="8">
    <location>
        <begin position="334"/>
        <end position="367"/>
    </location>
</feature>
<keyword evidence="6 8" id="KW-1133">Transmembrane helix</keyword>
<dbReference type="STRING" id="706587.Desti_3120"/>
<dbReference type="InterPro" id="IPR011925">
    <property type="entry name" value="LolCE_TM"/>
</dbReference>
<dbReference type="PATRIC" id="fig|706587.4.peg.3546"/>
<dbReference type="HOGENOM" id="CLU_000604_8_1_7"/>
<protein>
    <submittedName>
        <fullName evidence="11">Lipoprotein releasing system, transmembrane protein, LolC/E family</fullName>
    </submittedName>
</protein>
<dbReference type="GO" id="GO:0042953">
    <property type="term" value="P:lipoprotein transport"/>
    <property type="evidence" value="ECO:0007669"/>
    <property type="project" value="InterPro"/>
</dbReference>
<evidence type="ECO:0000313" key="11">
    <source>
        <dbReference type="EMBL" id="AFM25782.1"/>
    </source>
</evidence>
<feature type="transmembrane region" description="Helical" evidence="8">
    <location>
        <begin position="387"/>
        <end position="407"/>
    </location>
</feature>
<dbReference type="GO" id="GO:0044874">
    <property type="term" value="P:lipoprotein localization to outer membrane"/>
    <property type="evidence" value="ECO:0007669"/>
    <property type="project" value="TreeGrafter"/>
</dbReference>
<keyword evidence="3" id="KW-0813">Transport</keyword>
<accession>I4C891</accession>
<dbReference type="KEGG" id="dti:Desti_3120"/>
<reference evidence="12" key="1">
    <citation type="submission" date="2012-06" db="EMBL/GenBank/DDBJ databases">
        <title>Complete sequence of chromosome of Desulfomonile tiedjei DSM 6799.</title>
        <authorList>
            <person name="Lucas S."/>
            <person name="Copeland A."/>
            <person name="Lapidus A."/>
            <person name="Glavina del Rio T."/>
            <person name="Dalin E."/>
            <person name="Tice H."/>
            <person name="Bruce D."/>
            <person name="Goodwin L."/>
            <person name="Pitluck S."/>
            <person name="Peters L."/>
            <person name="Ovchinnikova G."/>
            <person name="Zeytun A."/>
            <person name="Lu M."/>
            <person name="Kyrpides N."/>
            <person name="Mavromatis K."/>
            <person name="Ivanova N."/>
            <person name="Brettin T."/>
            <person name="Detter J.C."/>
            <person name="Han C."/>
            <person name="Larimer F."/>
            <person name="Land M."/>
            <person name="Hauser L."/>
            <person name="Markowitz V."/>
            <person name="Cheng J.-F."/>
            <person name="Hugenholtz P."/>
            <person name="Woyke T."/>
            <person name="Wu D."/>
            <person name="Spring S."/>
            <person name="Schroeder M."/>
            <person name="Brambilla E."/>
            <person name="Klenk H.-P."/>
            <person name="Eisen J.A."/>
        </authorList>
    </citation>
    <scope>NUCLEOTIDE SEQUENCE [LARGE SCALE GENOMIC DNA]</scope>
    <source>
        <strain evidence="12">ATCC 49306 / DSM 6799 / DCB-1</strain>
    </source>
</reference>
<dbReference type="Pfam" id="PF12704">
    <property type="entry name" value="MacB_PCD"/>
    <property type="match status" value="1"/>
</dbReference>
<comment type="similarity">
    <text evidence="2">Belongs to the ABC-4 integral membrane protein family. LolC/E subfamily.</text>
</comment>
<evidence type="ECO:0000313" key="12">
    <source>
        <dbReference type="Proteomes" id="UP000006055"/>
    </source>
</evidence>
<name>I4C891_DESTA</name>
<feature type="transmembrane region" description="Helical" evidence="8">
    <location>
        <begin position="21"/>
        <end position="48"/>
    </location>
</feature>
<keyword evidence="11" id="KW-0449">Lipoprotein</keyword>
<keyword evidence="5 8" id="KW-0812">Transmembrane</keyword>
<dbReference type="EMBL" id="CP003360">
    <property type="protein sequence ID" value="AFM25782.1"/>
    <property type="molecule type" value="Genomic_DNA"/>
</dbReference>
<dbReference type="InterPro" id="IPR051447">
    <property type="entry name" value="Lipoprotein-release_system"/>
</dbReference>
<dbReference type="GO" id="GO:0098797">
    <property type="term" value="C:plasma membrane protein complex"/>
    <property type="evidence" value="ECO:0007669"/>
    <property type="project" value="TreeGrafter"/>
</dbReference>
<sequence>MSLAFEISVGFRYIKAKRKQAFISVISAFSILGVMLGVMTLIIVLGVMNGFERDLKDKILGTVSHLVVMSHSSRMLTEWGKLMDRIGVFRGVEATTPYIYGQAMLSTRGKVRGVVIRGIDPRTAGSVISLDNYLKEPSVIELNKTPDGTASVLDLDKPSDGTAGIIIGKELATLNSLRLGDIVQLISPQGKRTPIGAIPRVQNFRIMGIFQSGMYEFDSNLVYMQLSEAQKFFELGEGVSGIEVKLRDIYAAPKLAGRIEASLGHPFWTRTWRDMYRNLFSALKLEKIAMFVILTFIVLVAAFNIVISLIMLVMEKSRDIAILKALGATSDSIMRIFVIQGMVVGFVGTLLGAIGGIAGSALIARYPIIELPTEIYTIDRLPVATDITDVVIICVVALTICFIATLYPSFRAARLEPVEALRYE</sequence>
<feature type="domain" description="MacB-like periplasmic core" evidence="10">
    <location>
        <begin position="27"/>
        <end position="261"/>
    </location>
</feature>